<feature type="compositionally biased region" description="Basic and acidic residues" evidence="1">
    <location>
        <begin position="1"/>
        <end position="10"/>
    </location>
</feature>
<keyword evidence="3" id="KW-1185">Reference proteome</keyword>
<feature type="region of interest" description="Disordered" evidence="1">
    <location>
        <begin position="194"/>
        <end position="230"/>
    </location>
</feature>
<gene>
    <name evidence="2" type="ORF">STAS_07723</name>
</gene>
<evidence type="ECO:0000313" key="2">
    <source>
        <dbReference type="EMBL" id="GER31696.1"/>
    </source>
</evidence>
<accession>A0A5A7PGJ1</accession>
<dbReference type="AlphaFoldDB" id="A0A5A7PGJ1"/>
<reference evidence="3" key="1">
    <citation type="journal article" date="2019" name="Curr. Biol.">
        <title>Genome Sequence of Striga asiatica Provides Insight into the Evolution of Plant Parasitism.</title>
        <authorList>
            <person name="Yoshida S."/>
            <person name="Kim S."/>
            <person name="Wafula E.K."/>
            <person name="Tanskanen J."/>
            <person name="Kim Y.M."/>
            <person name="Honaas L."/>
            <person name="Yang Z."/>
            <person name="Spallek T."/>
            <person name="Conn C.E."/>
            <person name="Ichihashi Y."/>
            <person name="Cheong K."/>
            <person name="Cui S."/>
            <person name="Der J.P."/>
            <person name="Gundlach H."/>
            <person name="Jiao Y."/>
            <person name="Hori C."/>
            <person name="Ishida J.K."/>
            <person name="Kasahara H."/>
            <person name="Kiba T."/>
            <person name="Kim M.S."/>
            <person name="Koo N."/>
            <person name="Laohavisit A."/>
            <person name="Lee Y.H."/>
            <person name="Lumba S."/>
            <person name="McCourt P."/>
            <person name="Mortimer J.C."/>
            <person name="Mutuku J.M."/>
            <person name="Nomura T."/>
            <person name="Sasaki-Sekimoto Y."/>
            <person name="Seto Y."/>
            <person name="Wang Y."/>
            <person name="Wakatake T."/>
            <person name="Sakakibara H."/>
            <person name="Demura T."/>
            <person name="Yamaguchi S."/>
            <person name="Yoneyama K."/>
            <person name="Manabe R.I."/>
            <person name="Nelson D.C."/>
            <person name="Schulman A.H."/>
            <person name="Timko M.P."/>
            <person name="dePamphilis C.W."/>
            <person name="Choi D."/>
            <person name="Shirasu K."/>
        </authorList>
    </citation>
    <scope>NUCLEOTIDE SEQUENCE [LARGE SCALE GENOMIC DNA]</scope>
    <source>
        <strain evidence="3">cv. UVA1</strain>
    </source>
</reference>
<dbReference type="Proteomes" id="UP000325081">
    <property type="component" value="Unassembled WGS sequence"/>
</dbReference>
<protein>
    <submittedName>
        <fullName evidence="2">Uncharacterized protein</fullName>
    </submittedName>
</protein>
<organism evidence="2 3">
    <name type="scientific">Striga asiatica</name>
    <name type="common">Asiatic witchweed</name>
    <name type="synonym">Buchnera asiatica</name>
    <dbReference type="NCBI Taxonomy" id="4170"/>
    <lineage>
        <taxon>Eukaryota</taxon>
        <taxon>Viridiplantae</taxon>
        <taxon>Streptophyta</taxon>
        <taxon>Embryophyta</taxon>
        <taxon>Tracheophyta</taxon>
        <taxon>Spermatophyta</taxon>
        <taxon>Magnoliopsida</taxon>
        <taxon>eudicotyledons</taxon>
        <taxon>Gunneridae</taxon>
        <taxon>Pentapetalae</taxon>
        <taxon>asterids</taxon>
        <taxon>lamiids</taxon>
        <taxon>Lamiales</taxon>
        <taxon>Orobanchaceae</taxon>
        <taxon>Buchnereae</taxon>
        <taxon>Striga</taxon>
    </lineage>
</organism>
<sequence>MGSPNREENPRISPSPPNLTDNPTSIEDRLDHSRPLHHCPISTKLGNTYPITPRTGPTSLLRLPTNSISADITGADYSCEADIKGCDEEKTRKKKETMSLTYQPTSFAYATGPSPFIKPTMSGLDRERTLHSLPRARTPKLRHRGPTSMSADEPHNHIPTSNIKCSDLRPQSTGLNLTFPDVIIVELKRNNRSNLAPFAPTSDLNRRHRPTSINGSHKLGSPKSRKPEPTTLHHRLQIGHDLLNLGLVSFSPTLLPNV</sequence>
<dbReference type="EMBL" id="BKCP01004516">
    <property type="protein sequence ID" value="GER31696.1"/>
    <property type="molecule type" value="Genomic_DNA"/>
</dbReference>
<feature type="compositionally biased region" description="Polar residues" evidence="1">
    <location>
        <begin position="158"/>
        <end position="167"/>
    </location>
</feature>
<feature type="region of interest" description="Disordered" evidence="1">
    <location>
        <begin position="1"/>
        <end position="62"/>
    </location>
</feature>
<feature type="compositionally biased region" description="Polar residues" evidence="1">
    <location>
        <begin position="44"/>
        <end position="62"/>
    </location>
</feature>
<feature type="region of interest" description="Disordered" evidence="1">
    <location>
        <begin position="138"/>
        <end position="167"/>
    </location>
</feature>
<comment type="caution">
    <text evidence="2">The sequence shown here is derived from an EMBL/GenBank/DDBJ whole genome shotgun (WGS) entry which is preliminary data.</text>
</comment>
<evidence type="ECO:0000256" key="1">
    <source>
        <dbReference type="SAM" id="MobiDB-lite"/>
    </source>
</evidence>
<evidence type="ECO:0000313" key="3">
    <source>
        <dbReference type="Proteomes" id="UP000325081"/>
    </source>
</evidence>
<name>A0A5A7PGJ1_STRAF</name>
<proteinExistence type="predicted"/>